<evidence type="ECO:0000256" key="1">
    <source>
        <dbReference type="ARBA" id="ARBA00023015"/>
    </source>
</evidence>
<dbReference type="OrthoDB" id="7861390at2"/>
<proteinExistence type="predicted"/>
<dbReference type="PRINTS" id="PR00598">
    <property type="entry name" value="HTHMARR"/>
</dbReference>
<comment type="caution">
    <text evidence="5">The sequence shown here is derived from an EMBL/GenBank/DDBJ whole genome shotgun (WGS) entry which is preliminary data.</text>
</comment>
<dbReference type="SUPFAM" id="SSF46785">
    <property type="entry name" value="Winged helix' DNA-binding domain"/>
    <property type="match status" value="1"/>
</dbReference>
<gene>
    <name evidence="5" type="ORF">AIOL_000668</name>
</gene>
<evidence type="ECO:0000256" key="3">
    <source>
        <dbReference type="ARBA" id="ARBA00023163"/>
    </source>
</evidence>
<evidence type="ECO:0000256" key="2">
    <source>
        <dbReference type="ARBA" id="ARBA00023125"/>
    </source>
</evidence>
<dbReference type="PATRIC" id="fig|1675527.3.peg.729"/>
<name>A0A0J9ECK7_9RHOB</name>
<sequence length="123" mass="13522">MAAFEALGQQVTPEEWTTLAQMQANPGMTLRALAERLGRDPTTVTRMIDRLVRKGLAERRADRKDRRAVRLFLSRHGYETFAQLAPIAEGVAARAAQAVPKAAQEEVATALRAVLAQLDAEQP</sequence>
<dbReference type="STRING" id="1675527.AIOL_000668"/>
<reference evidence="5 6" key="1">
    <citation type="submission" date="2015-06" db="EMBL/GenBank/DDBJ databases">
        <title>Draft genome sequence of an Alphaproteobacteria species associated to the Mediterranean sponge Oscarella lobularis.</title>
        <authorList>
            <person name="Jourda C."/>
            <person name="Santini S."/>
            <person name="Claverie J.-M."/>
        </authorList>
    </citation>
    <scope>NUCLEOTIDE SEQUENCE [LARGE SCALE GENOMIC DNA]</scope>
    <source>
        <strain evidence="5">IGS</strain>
    </source>
</reference>
<organism evidence="5 6">
    <name type="scientific">Candidatus Rhodobacter oscarellae</name>
    <dbReference type="NCBI Taxonomy" id="1675527"/>
    <lineage>
        <taxon>Bacteria</taxon>
        <taxon>Pseudomonadati</taxon>
        <taxon>Pseudomonadota</taxon>
        <taxon>Alphaproteobacteria</taxon>
        <taxon>Rhodobacterales</taxon>
        <taxon>Rhodobacter group</taxon>
        <taxon>Rhodobacter</taxon>
    </lineage>
</organism>
<dbReference type="GO" id="GO:0006950">
    <property type="term" value="P:response to stress"/>
    <property type="evidence" value="ECO:0007669"/>
    <property type="project" value="TreeGrafter"/>
</dbReference>
<accession>A0A0J9ECK7</accession>
<dbReference type="InterPro" id="IPR036390">
    <property type="entry name" value="WH_DNA-bd_sf"/>
</dbReference>
<protein>
    <submittedName>
        <fullName evidence="5">Transcriptional regulator, MarR family</fullName>
    </submittedName>
</protein>
<dbReference type="Pfam" id="PF01047">
    <property type="entry name" value="MarR"/>
    <property type="match status" value="1"/>
</dbReference>
<dbReference type="Proteomes" id="UP000037178">
    <property type="component" value="Unassembled WGS sequence"/>
</dbReference>
<dbReference type="PROSITE" id="PS50995">
    <property type="entry name" value="HTH_MARR_2"/>
    <property type="match status" value="1"/>
</dbReference>
<feature type="domain" description="HTH marR-type" evidence="4">
    <location>
        <begin position="1"/>
        <end position="120"/>
    </location>
</feature>
<dbReference type="PANTHER" id="PTHR33164:SF64">
    <property type="entry name" value="TRANSCRIPTIONAL REGULATOR SLYA"/>
    <property type="match status" value="1"/>
</dbReference>
<dbReference type="GO" id="GO:0003677">
    <property type="term" value="F:DNA binding"/>
    <property type="evidence" value="ECO:0007669"/>
    <property type="project" value="UniProtKB-KW"/>
</dbReference>
<dbReference type="Gene3D" id="1.10.10.10">
    <property type="entry name" value="Winged helix-like DNA-binding domain superfamily/Winged helix DNA-binding domain"/>
    <property type="match status" value="1"/>
</dbReference>
<evidence type="ECO:0000313" key="6">
    <source>
        <dbReference type="Proteomes" id="UP000037178"/>
    </source>
</evidence>
<dbReference type="EMBL" id="LFTY01000001">
    <property type="protein sequence ID" value="KMW60512.1"/>
    <property type="molecule type" value="Genomic_DNA"/>
</dbReference>
<keyword evidence="6" id="KW-1185">Reference proteome</keyword>
<dbReference type="InterPro" id="IPR039422">
    <property type="entry name" value="MarR/SlyA-like"/>
</dbReference>
<dbReference type="RefSeq" id="WP_049641587.1">
    <property type="nucleotide sequence ID" value="NZ_LFTY01000001.1"/>
</dbReference>
<dbReference type="InterPro" id="IPR000835">
    <property type="entry name" value="HTH_MarR-typ"/>
</dbReference>
<keyword evidence="3" id="KW-0804">Transcription</keyword>
<evidence type="ECO:0000259" key="4">
    <source>
        <dbReference type="PROSITE" id="PS50995"/>
    </source>
</evidence>
<dbReference type="GO" id="GO:0003700">
    <property type="term" value="F:DNA-binding transcription factor activity"/>
    <property type="evidence" value="ECO:0007669"/>
    <property type="project" value="InterPro"/>
</dbReference>
<dbReference type="InterPro" id="IPR036388">
    <property type="entry name" value="WH-like_DNA-bd_sf"/>
</dbReference>
<evidence type="ECO:0000313" key="5">
    <source>
        <dbReference type="EMBL" id="KMW60512.1"/>
    </source>
</evidence>
<dbReference type="PANTHER" id="PTHR33164">
    <property type="entry name" value="TRANSCRIPTIONAL REGULATOR, MARR FAMILY"/>
    <property type="match status" value="1"/>
</dbReference>
<keyword evidence="1" id="KW-0805">Transcription regulation</keyword>
<dbReference type="SMART" id="SM00347">
    <property type="entry name" value="HTH_MARR"/>
    <property type="match status" value="1"/>
</dbReference>
<dbReference type="AlphaFoldDB" id="A0A0J9ECK7"/>
<keyword evidence="2" id="KW-0238">DNA-binding</keyword>